<feature type="domain" description="Deacetylase PdaC" evidence="2">
    <location>
        <begin position="40"/>
        <end position="141"/>
    </location>
</feature>
<dbReference type="EMBL" id="LT838813">
    <property type="protein sequence ID" value="SMD41484.1"/>
    <property type="molecule type" value="Genomic_DNA"/>
</dbReference>
<dbReference type="Pfam" id="PF11738">
    <property type="entry name" value="DUF3298"/>
    <property type="match status" value="1"/>
</dbReference>
<keyword evidence="4" id="KW-1185">Reference proteome</keyword>
<dbReference type="RefSeq" id="WP_172805149.1">
    <property type="nucleotide sequence ID" value="NZ_LT838813.1"/>
</dbReference>
<dbReference type="Proteomes" id="UP000192333">
    <property type="component" value="Chromosome I"/>
</dbReference>
<dbReference type="Gene3D" id="3.90.640.20">
    <property type="entry name" value="Heat-shock cognate protein, ATPase"/>
    <property type="match status" value="1"/>
</dbReference>
<evidence type="ECO:0000313" key="4">
    <source>
        <dbReference type="Proteomes" id="UP000192333"/>
    </source>
</evidence>
<gene>
    <name evidence="3" type="ORF">SAMN00777080_0002</name>
</gene>
<evidence type="ECO:0000313" key="3">
    <source>
        <dbReference type="EMBL" id="SMD41484.1"/>
    </source>
</evidence>
<protein>
    <recommendedName>
        <fullName evidence="5">Deacetylase PdaC domain-containing protein</fullName>
    </recommendedName>
</protein>
<accession>A0A1W2GY53</accession>
<proteinExistence type="predicted"/>
<reference evidence="4" key="1">
    <citation type="submission" date="2017-04" db="EMBL/GenBank/DDBJ databases">
        <authorList>
            <person name="Varghese N."/>
            <person name="Submissions S."/>
        </authorList>
    </citation>
    <scope>NUCLEOTIDE SEQUENCE [LARGE SCALE GENOMIC DNA]</scope>
    <source>
        <strain evidence="4">DSM 16537</strain>
    </source>
</reference>
<dbReference type="Pfam" id="PF13739">
    <property type="entry name" value="PdaC"/>
    <property type="match status" value="1"/>
</dbReference>
<dbReference type="Gene3D" id="3.30.565.40">
    <property type="entry name" value="Fervidobacterium nodosum Rt17-B1 like"/>
    <property type="match status" value="1"/>
</dbReference>
<feature type="domain" description="DUF3298" evidence="1">
    <location>
        <begin position="143"/>
        <end position="238"/>
    </location>
</feature>
<organism evidence="3 4">
    <name type="scientific">Aquiflexum balticum DSM 16537</name>
    <dbReference type="NCBI Taxonomy" id="758820"/>
    <lineage>
        <taxon>Bacteria</taxon>
        <taxon>Pseudomonadati</taxon>
        <taxon>Bacteroidota</taxon>
        <taxon>Cytophagia</taxon>
        <taxon>Cytophagales</taxon>
        <taxon>Cyclobacteriaceae</taxon>
        <taxon>Aquiflexum</taxon>
    </lineage>
</organism>
<dbReference type="InterPro" id="IPR025303">
    <property type="entry name" value="PdaC"/>
</dbReference>
<dbReference type="PROSITE" id="PS51257">
    <property type="entry name" value="PROKAR_LIPOPROTEIN"/>
    <property type="match status" value="1"/>
</dbReference>
<evidence type="ECO:0000259" key="1">
    <source>
        <dbReference type="Pfam" id="PF11738"/>
    </source>
</evidence>
<evidence type="ECO:0008006" key="5">
    <source>
        <dbReference type="Google" id="ProtNLM"/>
    </source>
</evidence>
<evidence type="ECO:0000259" key="2">
    <source>
        <dbReference type="Pfam" id="PF13739"/>
    </source>
</evidence>
<dbReference type="AlphaFoldDB" id="A0A1W2GY53"/>
<dbReference type="InterPro" id="IPR021729">
    <property type="entry name" value="DUF3298"/>
</dbReference>
<dbReference type="InterPro" id="IPR037126">
    <property type="entry name" value="PdaC/RsiV-like_sf"/>
</dbReference>
<name>A0A1W2GY53_9BACT</name>
<dbReference type="STRING" id="758820.SAMN00777080_0002"/>
<sequence>MSKWIWLVFLIVAFSCNPPIHNSLEFELKEFHQKACKGLNCSEVNVKYPVFTQENETTSNLNNLIEERIIKIVDVNEEIKSSSIEDAATNFLDSYIEFMDGFESNQEWEIDVTFKILFENVQLISIVIETYAYTGGAHPNSYRQYLNFNKIENQVLDNESLISDKPELLHLVESKFREIHDIEEKVSLKETGMFFLERDSIFFLPAAIGFEMDSVVFYYNPYEIGPYVLGGTEIKFPKEELRGVLNLYKQKIIGQ</sequence>